<sequence length="72" mass="8202">MAIGKDPRTSELIPSDCLITLVRELLPDLTKIKWDEMTMDNESSHAAHYSAHFDTKIGSLAFYFGFQTTTFF</sequence>
<proteinExistence type="predicted"/>
<accession>A0A0V1FFH9</accession>
<comment type="caution">
    <text evidence="1">The sequence shown here is derived from an EMBL/GenBank/DDBJ whole genome shotgun (WGS) entry which is preliminary data.</text>
</comment>
<name>A0A0V1FFH9_TRIPS</name>
<protein>
    <submittedName>
        <fullName evidence="1">Uncharacterized protein</fullName>
    </submittedName>
</protein>
<gene>
    <name evidence="1" type="ORF">T4D_9177</name>
</gene>
<organism evidence="1 2">
    <name type="scientific">Trichinella pseudospiralis</name>
    <name type="common">Parasitic roundworm</name>
    <dbReference type="NCBI Taxonomy" id="6337"/>
    <lineage>
        <taxon>Eukaryota</taxon>
        <taxon>Metazoa</taxon>
        <taxon>Ecdysozoa</taxon>
        <taxon>Nematoda</taxon>
        <taxon>Enoplea</taxon>
        <taxon>Dorylaimia</taxon>
        <taxon>Trichinellida</taxon>
        <taxon>Trichinellidae</taxon>
        <taxon>Trichinella</taxon>
    </lineage>
</organism>
<evidence type="ECO:0000313" key="2">
    <source>
        <dbReference type="Proteomes" id="UP000054995"/>
    </source>
</evidence>
<dbReference type="Proteomes" id="UP000054995">
    <property type="component" value="Unassembled WGS sequence"/>
</dbReference>
<keyword evidence="2" id="KW-1185">Reference proteome</keyword>
<reference evidence="1 2" key="1">
    <citation type="submission" date="2015-01" db="EMBL/GenBank/DDBJ databases">
        <title>Evolution of Trichinella species and genotypes.</title>
        <authorList>
            <person name="Korhonen P.K."/>
            <person name="Edoardo P."/>
            <person name="Giuseppe L.R."/>
            <person name="Gasser R.B."/>
        </authorList>
    </citation>
    <scope>NUCLEOTIDE SEQUENCE [LARGE SCALE GENOMIC DNA]</scope>
    <source>
        <strain evidence="1">ISS470</strain>
    </source>
</reference>
<evidence type="ECO:0000313" key="1">
    <source>
        <dbReference type="EMBL" id="KRY84511.1"/>
    </source>
</evidence>
<dbReference type="EMBL" id="JYDT01000112">
    <property type="protein sequence ID" value="KRY84511.1"/>
    <property type="molecule type" value="Genomic_DNA"/>
</dbReference>
<dbReference type="AlphaFoldDB" id="A0A0V1FFH9"/>